<dbReference type="Gene3D" id="3.40.50.300">
    <property type="entry name" value="P-loop containing nucleotide triphosphate hydrolases"/>
    <property type="match status" value="2"/>
</dbReference>
<keyword evidence="4" id="KW-0962">Peroxisome biogenesis</keyword>
<evidence type="ECO:0000256" key="7">
    <source>
        <dbReference type="ARBA" id="ARBA00022840"/>
    </source>
</evidence>
<dbReference type="InterPro" id="IPR015342">
    <property type="entry name" value="PEX1-N_C-lobe"/>
</dbReference>
<keyword evidence="9" id="KW-0472">Membrane</keyword>
<dbReference type="Pfam" id="PF09262">
    <property type="entry name" value="PEX-1N"/>
    <property type="match status" value="1"/>
</dbReference>
<evidence type="ECO:0000256" key="6">
    <source>
        <dbReference type="ARBA" id="ARBA00022801"/>
    </source>
</evidence>
<evidence type="ECO:0000256" key="11">
    <source>
        <dbReference type="ARBA" id="ARBA00034532"/>
    </source>
</evidence>
<reference evidence="15 16" key="1">
    <citation type="submission" date="2019-02" db="EMBL/GenBank/DDBJ databases">
        <title>Genome sequencing of the rare red list fungi Phellinidium pouzarii.</title>
        <authorList>
            <person name="Buettner E."/>
            <person name="Kellner H."/>
        </authorList>
    </citation>
    <scope>NUCLEOTIDE SEQUENCE [LARGE SCALE GENOMIC DNA]</scope>
    <source>
        <strain evidence="15 16">DSM 108285</strain>
    </source>
</reference>
<evidence type="ECO:0000256" key="1">
    <source>
        <dbReference type="ARBA" id="ARBA00004370"/>
    </source>
</evidence>
<feature type="compositionally biased region" description="Polar residues" evidence="13">
    <location>
        <begin position="1063"/>
        <end position="1073"/>
    </location>
</feature>
<dbReference type="SUPFAM" id="SSF52540">
    <property type="entry name" value="P-loop containing nucleoside triphosphate hydrolases"/>
    <property type="match status" value="2"/>
</dbReference>
<evidence type="ECO:0000256" key="5">
    <source>
        <dbReference type="ARBA" id="ARBA00022741"/>
    </source>
</evidence>
<dbReference type="Pfam" id="PF17862">
    <property type="entry name" value="AAA_lid_3"/>
    <property type="match status" value="1"/>
</dbReference>
<evidence type="ECO:0000313" key="16">
    <source>
        <dbReference type="Proteomes" id="UP000308199"/>
    </source>
</evidence>
<comment type="similarity">
    <text evidence="2">Belongs to the AAA ATPase family.</text>
</comment>
<feature type="domain" description="AAA+ ATPase" evidence="14">
    <location>
        <begin position="435"/>
        <end position="611"/>
    </location>
</feature>
<feature type="domain" description="AAA+ ATPase" evidence="14">
    <location>
        <begin position="732"/>
        <end position="1029"/>
    </location>
</feature>
<keyword evidence="5" id="KW-0547">Nucleotide-binding</keyword>
<accession>A0A4V3XBU6</accession>
<comment type="catalytic activity">
    <reaction evidence="12">
        <text>ATP + H2O = ADP + phosphate + H(+)</text>
        <dbReference type="Rhea" id="RHEA:13065"/>
        <dbReference type="ChEBI" id="CHEBI:15377"/>
        <dbReference type="ChEBI" id="CHEBI:15378"/>
        <dbReference type="ChEBI" id="CHEBI:30616"/>
        <dbReference type="ChEBI" id="CHEBI:43474"/>
        <dbReference type="ChEBI" id="CHEBI:456216"/>
    </reaction>
    <physiologicalReaction direction="left-to-right" evidence="12">
        <dbReference type="Rhea" id="RHEA:13066"/>
    </physiologicalReaction>
</comment>
<evidence type="ECO:0000256" key="4">
    <source>
        <dbReference type="ARBA" id="ARBA00022593"/>
    </source>
</evidence>
<dbReference type="GO" id="GO:0016887">
    <property type="term" value="F:ATP hydrolysis activity"/>
    <property type="evidence" value="ECO:0007669"/>
    <property type="project" value="InterPro"/>
</dbReference>
<dbReference type="InterPro" id="IPR050168">
    <property type="entry name" value="AAA_ATPase_domain"/>
</dbReference>
<dbReference type="SMART" id="SM00382">
    <property type="entry name" value="AAA"/>
    <property type="match status" value="2"/>
</dbReference>
<dbReference type="AlphaFoldDB" id="A0A4V3XBU6"/>
<comment type="subcellular location">
    <subcellularLocation>
        <location evidence="1">Membrane</location>
    </subcellularLocation>
</comment>
<comment type="caution">
    <text evidence="15">The sequence shown here is derived from an EMBL/GenBank/DDBJ whole genome shotgun (WGS) entry which is preliminary data.</text>
</comment>
<proteinExistence type="inferred from homology"/>
<evidence type="ECO:0000256" key="10">
    <source>
        <dbReference type="ARBA" id="ARBA00032509"/>
    </source>
</evidence>
<keyword evidence="16" id="KW-1185">Reference proteome</keyword>
<organism evidence="15 16">
    <name type="scientific">Phellinidium pouzarii</name>
    <dbReference type="NCBI Taxonomy" id="167371"/>
    <lineage>
        <taxon>Eukaryota</taxon>
        <taxon>Fungi</taxon>
        <taxon>Dikarya</taxon>
        <taxon>Basidiomycota</taxon>
        <taxon>Agaricomycotina</taxon>
        <taxon>Agaricomycetes</taxon>
        <taxon>Hymenochaetales</taxon>
        <taxon>Hymenochaetaceae</taxon>
        <taxon>Phellinidium</taxon>
    </lineage>
</organism>
<dbReference type="InterPro" id="IPR029067">
    <property type="entry name" value="CDC48_domain_2-like_sf"/>
</dbReference>
<dbReference type="GO" id="GO:0005829">
    <property type="term" value="C:cytosol"/>
    <property type="evidence" value="ECO:0007669"/>
    <property type="project" value="TreeGrafter"/>
</dbReference>
<evidence type="ECO:0000256" key="2">
    <source>
        <dbReference type="ARBA" id="ARBA00006914"/>
    </source>
</evidence>
<keyword evidence="6" id="KW-0378">Hydrolase</keyword>
<evidence type="ECO:0000256" key="13">
    <source>
        <dbReference type="SAM" id="MobiDB-lite"/>
    </source>
</evidence>
<keyword evidence="7" id="KW-0067">ATP-binding</keyword>
<keyword evidence="3" id="KW-0813">Transport</keyword>
<dbReference type="SUPFAM" id="SSF54585">
    <property type="entry name" value="Cdc48 domain 2-like"/>
    <property type="match status" value="1"/>
</dbReference>
<dbReference type="InterPro" id="IPR003959">
    <property type="entry name" value="ATPase_AAA_core"/>
</dbReference>
<dbReference type="Proteomes" id="UP000308199">
    <property type="component" value="Unassembled WGS sequence"/>
</dbReference>
<dbReference type="GO" id="GO:0016558">
    <property type="term" value="P:protein import into peroxisome matrix"/>
    <property type="evidence" value="ECO:0007669"/>
    <property type="project" value="TreeGrafter"/>
</dbReference>
<dbReference type="Pfam" id="PF00004">
    <property type="entry name" value="AAA"/>
    <property type="match status" value="2"/>
</dbReference>
<dbReference type="Gene3D" id="1.10.8.60">
    <property type="match status" value="2"/>
</dbReference>
<protein>
    <recommendedName>
        <fullName evidence="11">Peroxisomal ATPase PEX1</fullName>
    </recommendedName>
    <alternativeName>
        <fullName evidence="10">Peroxin-1</fullName>
    </alternativeName>
</protein>
<dbReference type="InterPro" id="IPR003593">
    <property type="entry name" value="AAA+_ATPase"/>
</dbReference>
<dbReference type="Gene3D" id="3.10.330.10">
    <property type="match status" value="1"/>
</dbReference>
<feature type="region of interest" description="Disordered" evidence="13">
    <location>
        <begin position="209"/>
        <end position="236"/>
    </location>
</feature>
<dbReference type="PANTHER" id="PTHR23077">
    <property type="entry name" value="AAA-FAMILY ATPASE"/>
    <property type="match status" value="1"/>
</dbReference>
<dbReference type="GO" id="GO:0005778">
    <property type="term" value="C:peroxisomal membrane"/>
    <property type="evidence" value="ECO:0007669"/>
    <property type="project" value="TreeGrafter"/>
</dbReference>
<dbReference type="InterPro" id="IPR027417">
    <property type="entry name" value="P-loop_NTPase"/>
</dbReference>
<sequence>MPRRARIEFVSLHSSLVNLPISIYGPLVERRVRPQNLAVHLLLVSNGVQKINTSEKNHFYAGWTGMASSSSLARFREGSTSSDALETIEIDPQFANGLGLHLGDILCSLVGSQYSSVKVEIGLLHDLPIATSVVTEPYSADDWEIIELHAAYVEQNLLSQVRVASIGQEVDVWVFGRTRARLRVVSFEPNSTRSEAVMLSTNTEVSISPKKRSSYGKSSSSVANQESQAAGEDAKGQKFSKYAKRRAIPPIFFSFSESATPSDQTAWVSPGTFCALASKLPPLSDSDYFGPITVRHLKAPPDPLASDPVSAAPAAPLTSKIIHSADGGLATQASGEAETPREETIILRWSREVPDKQVLFQEYNGVKDWEYCFLISYTASKLSSVANLEDHVQPRRIQSHYKHELAGVDEYINKCTNALWNMSLMHDLMSKAIPSVLGILILGRPGSGKTSIVKAVARLMEDSQILAYIIYVDFAKHADDRVSRLKAYFNYLYDKAAWHRPSILVFDSLDKVLSAEVEVEIFSQYTYCWLTYMTFKHADSFRSRQLTELFLNVFTHRTSDTKGITMIATAESETALHPRVHQSHLFKETLKLKPPGKDARRDIITQNVKSRMKNAPDLYESTEFPLNFTALATQTEGYLPTDLKDFVSRAVHAAAIRSLDKGPNAKVDLLPVDFEKAQVDFIPLSLRDIKLQKSDVSWNDIGGLHETRKTLRETLEWPTKYAAIFAKSPLRLRSGILLYGYPGCGKTLLASAVAKECGLNFISVKGPELLNKYIGASEKSVRSGLVREGECREALRAFFLMNLIPLLRKGHDSTGVTDRVVNQMLTQMDGAEGLEGVYVLAATRAGNSRPDLIDGALLRPGRLDKSLLCDMPNFEDRKEILQAVSEKVAVSSTVDWDVLAASTDGFSGADLQAVIYNAHLDVVHNALAEKEKSSNFNAKGKGKEGTVTDAVDETEDVARTEYFAFGGGKGEVLHRSRAEETALQKKLQVILASRSSLRFGSGDKRTATPSSEKQTYEITDEHLRRSLASMRPSVSQEEQARLQRIYRSFVSDRSGDMPVPPDTGSTGSRATLM</sequence>
<dbReference type="OrthoDB" id="2187at2759"/>
<evidence type="ECO:0000256" key="12">
    <source>
        <dbReference type="ARBA" id="ARBA00048778"/>
    </source>
</evidence>
<evidence type="ECO:0000313" key="15">
    <source>
        <dbReference type="EMBL" id="THH03293.1"/>
    </source>
</evidence>
<keyword evidence="8" id="KW-0653">Protein transport</keyword>
<evidence type="ECO:0000259" key="14">
    <source>
        <dbReference type="SMART" id="SM00382"/>
    </source>
</evidence>
<dbReference type="PANTHER" id="PTHR23077:SF12">
    <property type="entry name" value="PEROXISOMAL ATPASE PEX1"/>
    <property type="match status" value="1"/>
</dbReference>
<feature type="region of interest" description="Disordered" evidence="13">
    <location>
        <begin position="1049"/>
        <end position="1073"/>
    </location>
</feature>
<dbReference type="EMBL" id="SGPK01000472">
    <property type="protein sequence ID" value="THH03293.1"/>
    <property type="molecule type" value="Genomic_DNA"/>
</dbReference>
<gene>
    <name evidence="15" type="ORF">EW145_g6374</name>
</gene>
<evidence type="ECO:0000256" key="9">
    <source>
        <dbReference type="ARBA" id="ARBA00023136"/>
    </source>
</evidence>
<evidence type="ECO:0000256" key="8">
    <source>
        <dbReference type="ARBA" id="ARBA00022927"/>
    </source>
</evidence>
<name>A0A4V3XBU6_9AGAM</name>
<dbReference type="InterPro" id="IPR041569">
    <property type="entry name" value="AAA_lid_3"/>
</dbReference>
<dbReference type="GO" id="GO:0005524">
    <property type="term" value="F:ATP binding"/>
    <property type="evidence" value="ECO:0007669"/>
    <property type="project" value="UniProtKB-KW"/>
</dbReference>
<evidence type="ECO:0000256" key="3">
    <source>
        <dbReference type="ARBA" id="ARBA00022448"/>
    </source>
</evidence>